<name>S7RNZ9_GLOTA</name>
<keyword evidence="1" id="KW-0472">Membrane</keyword>
<evidence type="ECO:0000256" key="1">
    <source>
        <dbReference type="SAM" id="Phobius"/>
    </source>
</evidence>
<feature type="transmembrane region" description="Helical" evidence="1">
    <location>
        <begin position="95"/>
        <end position="113"/>
    </location>
</feature>
<dbReference type="Proteomes" id="UP000030669">
    <property type="component" value="Unassembled WGS sequence"/>
</dbReference>
<dbReference type="OrthoDB" id="2798516at2759"/>
<keyword evidence="1" id="KW-1133">Transmembrane helix</keyword>
<dbReference type="EMBL" id="KB469303">
    <property type="protein sequence ID" value="EPQ54494.1"/>
    <property type="molecule type" value="Genomic_DNA"/>
</dbReference>
<evidence type="ECO:0000313" key="3">
    <source>
        <dbReference type="EMBL" id="EPQ54494.1"/>
    </source>
</evidence>
<keyword evidence="1" id="KW-0812">Transmembrane</keyword>
<sequence length="174" mass="19705">MPTLTAFSYRYTRWSAFHSHELSLATSAVTLSSAVLADALILFCLVYFLARSRLALDPYEGYVRVFSVYVANPGVFTSMFSVAALVMFLAYPSGYIWLGLVELQSKFYVYAFLTGLNDRARIWDGSTRSSRVSTWGFWRPTIPTGRATDTRIGTHIAETQIDEEMVRVVRLSRK</sequence>
<protein>
    <recommendedName>
        <fullName evidence="2">DUF6534 domain-containing protein</fullName>
    </recommendedName>
</protein>
<organism evidence="3 4">
    <name type="scientific">Gloeophyllum trabeum (strain ATCC 11539 / FP-39264 / Madison 617)</name>
    <name type="common">Brown rot fungus</name>
    <dbReference type="NCBI Taxonomy" id="670483"/>
    <lineage>
        <taxon>Eukaryota</taxon>
        <taxon>Fungi</taxon>
        <taxon>Dikarya</taxon>
        <taxon>Basidiomycota</taxon>
        <taxon>Agaricomycotina</taxon>
        <taxon>Agaricomycetes</taxon>
        <taxon>Gloeophyllales</taxon>
        <taxon>Gloeophyllaceae</taxon>
        <taxon>Gloeophyllum</taxon>
    </lineage>
</organism>
<dbReference type="STRING" id="670483.S7RNZ9"/>
<dbReference type="InterPro" id="IPR045339">
    <property type="entry name" value="DUF6534"/>
</dbReference>
<keyword evidence="4" id="KW-1185">Reference proteome</keyword>
<dbReference type="AlphaFoldDB" id="S7RNZ9"/>
<feature type="transmembrane region" description="Helical" evidence="1">
    <location>
        <begin position="62"/>
        <end position="89"/>
    </location>
</feature>
<feature type="domain" description="DUF6534" evidence="2">
    <location>
        <begin position="34"/>
        <end position="120"/>
    </location>
</feature>
<dbReference type="Pfam" id="PF20152">
    <property type="entry name" value="DUF6534"/>
    <property type="match status" value="1"/>
</dbReference>
<proteinExistence type="predicted"/>
<evidence type="ECO:0000259" key="2">
    <source>
        <dbReference type="Pfam" id="PF20152"/>
    </source>
</evidence>
<dbReference type="KEGG" id="gtr:GLOTRDRAFT_129857"/>
<gene>
    <name evidence="3" type="ORF">GLOTRDRAFT_129857</name>
</gene>
<feature type="transmembrane region" description="Helical" evidence="1">
    <location>
        <begin position="24"/>
        <end position="50"/>
    </location>
</feature>
<dbReference type="GeneID" id="19302014"/>
<accession>S7RNZ9</accession>
<dbReference type="HOGENOM" id="CLU_1540225_0_0_1"/>
<reference evidence="3 4" key="1">
    <citation type="journal article" date="2012" name="Science">
        <title>The Paleozoic origin of enzymatic lignin decomposition reconstructed from 31 fungal genomes.</title>
        <authorList>
            <person name="Floudas D."/>
            <person name="Binder M."/>
            <person name="Riley R."/>
            <person name="Barry K."/>
            <person name="Blanchette R.A."/>
            <person name="Henrissat B."/>
            <person name="Martinez A.T."/>
            <person name="Otillar R."/>
            <person name="Spatafora J.W."/>
            <person name="Yadav J.S."/>
            <person name="Aerts A."/>
            <person name="Benoit I."/>
            <person name="Boyd A."/>
            <person name="Carlson A."/>
            <person name="Copeland A."/>
            <person name="Coutinho P.M."/>
            <person name="de Vries R.P."/>
            <person name="Ferreira P."/>
            <person name="Findley K."/>
            <person name="Foster B."/>
            <person name="Gaskell J."/>
            <person name="Glotzer D."/>
            <person name="Gorecki P."/>
            <person name="Heitman J."/>
            <person name="Hesse C."/>
            <person name="Hori C."/>
            <person name="Igarashi K."/>
            <person name="Jurgens J.A."/>
            <person name="Kallen N."/>
            <person name="Kersten P."/>
            <person name="Kohler A."/>
            <person name="Kuees U."/>
            <person name="Kumar T.K.A."/>
            <person name="Kuo A."/>
            <person name="LaButti K."/>
            <person name="Larrondo L.F."/>
            <person name="Lindquist E."/>
            <person name="Ling A."/>
            <person name="Lombard V."/>
            <person name="Lucas S."/>
            <person name="Lundell T."/>
            <person name="Martin R."/>
            <person name="McLaughlin D.J."/>
            <person name="Morgenstern I."/>
            <person name="Morin E."/>
            <person name="Murat C."/>
            <person name="Nagy L.G."/>
            <person name="Nolan M."/>
            <person name="Ohm R.A."/>
            <person name="Patyshakuliyeva A."/>
            <person name="Rokas A."/>
            <person name="Ruiz-Duenas F.J."/>
            <person name="Sabat G."/>
            <person name="Salamov A."/>
            <person name="Samejima M."/>
            <person name="Schmutz J."/>
            <person name="Slot J.C."/>
            <person name="St John F."/>
            <person name="Stenlid J."/>
            <person name="Sun H."/>
            <person name="Sun S."/>
            <person name="Syed K."/>
            <person name="Tsang A."/>
            <person name="Wiebenga A."/>
            <person name="Young D."/>
            <person name="Pisabarro A."/>
            <person name="Eastwood D.C."/>
            <person name="Martin F."/>
            <person name="Cullen D."/>
            <person name="Grigoriev I.V."/>
            <person name="Hibbett D.S."/>
        </authorList>
    </citation>
    <scope>NUCLEOTIDE SEQUENCE [LARGE SCALE GENOMIC DNA]</scope>
    <source>
        <strain evidence="3 4">ATCC 11539</strain>
    </source>
</reference>
<dbReference type="RefSeq" id="XP_007866797.1">
    <property type="nucleotide sequence ID" value="XM_007868606.1"/>
</dbReference>
<evidence type="ECO:0000313" key="4">
    <source>
        <dbReference type="Proteomes" id="UP000030669"/>
    </source>
</evidence>